<dbReference type="GO" id="GO:0000976">
    <property type="term" value="F:transcription cis-regulatory region binding"/>
    <property type="evidence" value="ECO:0007669"/>
    <property type="project" value="TreeGrafter"/>
</dbReference>
<dbReference type="InterPro" id="IPR002481">
    <property type="entry name" value="FUR"/>
</dbReference>
<feature type="binding site" evidence="1">
    <location>
        <position position="127"/>
    </location>
    <ligand>
        <name>Zn(2+)</name>
        <dbReference type="ChEBI" id="CHEBI:29105"/>
    </ligand>
</feature>
<dbReference type="Gene3D" id="1.10.10.10">
    <property type="entry name" value="Winged helix-like DNA-binding domain superfamily/Winged helix DNA-binding domain"/>
    <property type="match status" value="1"/>
</dbReference>
<dbReference type="GO" id="GO:0003700">
    <property type="term" value="F:DNA-binding transcription factor activity"/>
    <property type="evidence" value="ECO:0007669"/>
    <property type="project" value="InterPro"/>
</dbReference>
<keyword evidence="1" id="KW-0862">Zinc</keyword>
<dbReference type="Proteomes" id="UP000778951">
    <property type="component" value="Unassembled WGS sequence"/>
</dbReference>
<comment type="cofactor">
    <cofactor evidence="1">
        <name>Zn(2+)</name>
        <dbReference type="ChEBI" id="CHEBI:29105"/>
    </cofactor>
    <text evidence="1">Binds 1 zinc ion per subunit.</text>
</comment>
<sequence>MQLSEVLESRGIRASYQRLRIYQELSASQEHPSAEQLYVRLVGEIPSLSRTTVYNTLNLLVQHQLARLITIENNELRYDAMMEEHGHFKCEICGKVSNFSIHLDLNLSPELENCVILEQNVYVIGTCKACWDKII</sequence>
<reference evidence="2" key="1">
    <citation type="submission" date="2020-03" db="EMBL/GenBank/DDBJ databases">
        <title>Spirochaetal bacteria isolated from arthropods constitute a novel genus Entomospira genus novum within the order Spirochaetales.</title>
        <authorList>
            <person name="Grana-Miraglia L."/>
            <person name="Sikutova S."/>
            <person name="Fingerle V."/>
            <person name="Sing A."/>
            <person name="Castillo-Ramirez S."/>
            <person name="Margos G."/>
            <person name="Rudolf I."/>
        </authorList>
    </citation>
    <scope>NUCLEOTIDE SEQUENCE</scope>
    <source>
        <strain evidence="2">BR149</strain>
    </source>
</reference>
<dbReference type="GO" id="GO:0008270">
    <property type="term" value="F:zinc ion binding"/>
    <property type="evidence" value="ECO:0007669"/>
    <property type="project" value="TreeGrafter"/>
</dbReference>
<comment type="caution">
    <text evidence="2">The sequence shown here is derived from an EMBL/GenBank/DDBJ whole genome shotgun (WGS) entry which is preliminary data.</text>
</comment>
<evidence type="ECO:0000256" key="1">
    <source>
        <dbReference type="PIRSR" id="PIRSR602481-1"/>
    </source>
</evidence>
<dbReference type="InterPro" id="IPR036390">
    <property type="entry name" value="WH_DNA-bd_sf"/>
</dbReference>
<dbReference type="PANTHER" id="PTHR33202:SF8">
    <property type="entry name" value="PEROXIDE-RESPONSIVE REPRESSOR PERR"/>
    <property type="match status" value="1"/>
</dbReference>
<dbReference type="GO" id="GO:0045892">
    <property type="term" value="P:negative regulation of DNA-templated transcription"/>
    <property type="evidence" value="ECO:0007669"/>
    <property type="project" value="TreeGrafter"/>
</dbReference>
<feature type="binding site" evidence="1">
    <location>
        <position position="93"/>
    </location>
    <ligand>
        <name>Zn(2+)</name>
        <dbReference type="ChEBI" id="CHEBI:29105"/>
    </ligand>
</feature>
<name>A0A968GGE7_9SPIO</name>
<gene>
    <name evidence="2" type="ORF">HCT48_07635</name>
</gene>
<dbReference type="AlphaFoldDB" id="A0A968GGE7"/>
<protein>
    <submittedName>
        <fullName evidence="2">Transcriptional repressor</fullName>
    </submittedName>
</protein>
<keyword evidence="3" id="KW-1185">Reference proteome</keyword>
<dbReference type="RefSeq" id="WP_167696170.1">
    <property type="nucleotide sequence ID" value="NZ_CP118181.1"/>
</dbReference>
<evidence type="ECO:0000313" key="3">
    <source>
        <dbReference type="Proteomes" id="UP000778951"/>
    </source>
</evidence>
<keyword evidence="1" id="KW-0479">Metal-binding</keyword>
<feature type="binding site" evidence="1">
    <location>
        <position position="90"/>
    </location>
    <ligand>
        <name>Zn(2+)</name>
        <dbReference type="ChEBI" id="CHEBI:29105"/>
    </ligand>
</feature>
<dbReference type="InterPro" id="IPR036388">
    <property type="entry name" value="WH-like_DNA-bd_sf"/>
</dbReference>
<accession>A0A968GGE7</accession>
<organism evidence="2 3">
    <name type="scientific">Entomospira culicis</name>
    <dbReference type="NCBI Taxonomy" id="2719989"/>
    <lineage>
        <taxon>Bacteria</taxon>
        <taxon>Pseudomonadati</taxon>
        <taxon>Spirochaetota</taxon>
        <taxon>Spirochaetia</taxon>
        <taxon>Spirochaetales</taxon>
        <taxon>Spirochaetaceae</taxon>
        <taxon>Entomospira</taxon>
    </lineage>
</organism>
<dbReference type="CDD" id="cd07153">
    <property type="entry name" value="Fur_like"/>
    <property type="match status" value="1"/>
</dbReference>
<evidence type="ECO:0000313" key="2">
    <source>
        <dbReference type="EMBL" id="NIZ70076.1"/>
    </source>
</evidence>
<feature type="binding site" evidence="1">
    <location>
        <position position="130"/>
    </location>
    <ligand>
        <name>Zn(2+)</name>
        <dbReference type="ChEBI" id="CHEBI:29105"/>
    </ligand>
</feature>
<dbReference type="EMBL" id="JAATLM010000001">
    <property type="protein sequence ID" value="NIZ70076.1"/>
    <property type="molecule type" value="Genomic_DNA"/>
</dbReference>
<dbReference type="GO" id="GO:1900376">
    <property type="term" value="P:regulation of secondary metabolite biosynthetic process"/>
    <property type="evidence" value="ECO:0007669"/>
    <property type="project" value="TreeGrafter"/>
</dbReference>
<dbReference type="SUPFAM" id="SSF46785">
    <property type="entry name" value="Winged helix' DNA-binding domain"/>
    <property type="match status" value="1"/>
</dbReference>
<dbReference type="PANTHER" id="PTHR33202">
    <property type="entry name" value="ZINC UPTAKE REGULATION PROTEIN"/>
    <property type="match status" value="1"/>
</dbReference>
<proteinExistence type="predicted"/>
<dbReference type="Pfam" id="PF01475">
    <property type="entry name" value="FUR"/>
    <property type="match status" value="1"/>
</dbReference>